<gene>
    <name evidence="1" type="ORF">SAMN02745220_04112</name>
</gene>
<accession>A0A1M7YGC8</accession>
<dbReference type="EMBL" id="FRFE01000027">
    <property type="protein sequence ID" value="SHO51641.1"/>
    <property type="molecule type" value="Genomic_DNA"/>
</dbReference>
<dbReference type="STRING" id="1121416.SAMN02745220_04112"/>
<protein>
    <submittedName>
        <fullName evidence="1">Putative protease</fullName>
    </submittedName>
</protein>
<dbReference type="PANTHER" id="PTHR30217">
    <property type="entry name" value="PEPTIDASE U32 FAMILY"/>
    <property type="match status" value="1"/>
</dbReference>
<dbReference type="OrthoDB" id="9807498at2"/>
<evidence type="ECO:0000313" key="1">
    <source>
        <dbReference type="EMBL" id="SHO51641.1"/>
    </source>
</evidence>
<keyword evidence="1" id="KW-0378">Hydrolase</keyword>
<dbReference type="PANTHER" id="PTHR30217:SF10">
    <property type="entry name" value="23S RRNA 5-HYDROXYCYTIDINE C2501 SYNTHASE"/>
    <property type="match status" value="1"/>
</dbReference>
<keyword evidence="2" id="KW-1185">Reference proteome</keyword>
<dbReference type="Pfam" id="PF01136">
    <property type="entry name" value="Peptidase_U32"/>
    <property type="match status" value="1"/>
</dbReference>
<sequence>MELLAPAGNVENFHAALEAGADAVYVGVPGFNARNLARDLKLEEIGAMIGYCREHGKRIYVAANSLLLEQELPEVIDTLGVLEQLQPDALIVQDLGLINLIRRFFPDVKMHASTLAAAHNLQGVEMFSRLGCERVVLARELTLPEIQAIAARTKVELEVFVHGAMCFSYSGLCLFSSYLGGKSGLRGRCVQPCRRGYTSSAPGKKAPKAGGRGSYLFSMNDLDGLEAVQDLKDAGIASLKIEGRLRSARYVEKVVSAYRLMIDSTPKTHGEALAGARLLIEEALSRKTSPGYFFSSQPQDAISPLHSGNMGLHLGRGGNPAQKEGRQWLHLKLKEPIVVGDRLRLHLEPSGERVAFSLKSLESKSGVVDRAGAAEVVNILLPDEISGSTWQHVDCYKVDLAKDGGAQNRVALPVEMVREQIVKAQRRNARQIQEIRWKAWECCHTVDGAGKAATSKPGGMRPQPGGKKGAPAKVPLDWWLKLDSVKPLLGKMELRPDRYLLSLDRQNVNQAGELKRLLGKNIRNVTWVLPPIMVDRDLGRLKKQIATLIRAGFRCYQLGHFSQLDFFRGEKVFLSADYTLNLMNNQALLMAAEAGFECGQLAIEADREGLREAIQGYKQTGVPATKRIGGKRNMRLGLTVYGVPPLFTSRIAAPFFPYERPVVSPKQESFVITKKDGLTQTRALRPFSLLPYLHELKGIGLDYVVVDLSGGLSGKKDMQELADRLAGAGRLGKLSTFNYLGKLE</sequence>
<dbReference type="RefSeq" id="WP_073615540.1">
    <property type="nucleotide sequence ID" value="NZ_FRFE01000027.1"/>
</dbReference>
<proteinExistence type="predicted"/>
<keyword evidence="1" id="KW-0645">Protease</keyword>
<dbReference type="AlphaFoldDB" id="A0A1M7YGC8"/>
<reference evidence="1 2" key="1">
    <citation type="submission" date="2016-12" db="EMBL/GenBank/DDBJ databases">
        <authorList>
            <person name="Song W.-J."/>
            <person name="Kurnit D.M."/>
        </authorList>
    </citation>
    <scope>NUCLEOTIDE SEQUENCE [LARGE SCALE GENOMIC DNA]</scope>
    <source>
        <strain evidence="1 2">DSM 18488</strain>
    </source>
</reference>
<dbReference type="Proteomes" id="UP000184603">
    <property type="component" value="Unassembled WGS sequence"/>
</dbReference>
<dbReference type="GO" id="GO:0006508">
    <property type="term" value="P:proteolysis"/>
    <property type="evidence" value="ECO:0007669"/>
    <property type="project" value="UniProtKB-KW"/>
</dbReference>
<evidence type="ECO:0000313" key="2">
    <source>
        <dbReference type="Proteomes" id="UP000184603"/>
    </source>
</evidence>
<dbReference type="InterPro" id="IPR001539">
    <property type="entry name" value="Peptidase_U32"/>
</dbReference>
<organism evidence="1 2">
    <name type="scientific">Desulfopila aestuarii DSM 18488</name>
    <dbReference type="NCBI Taxonomy" id="1121416"/>
    <lineage>
        <taxon>Bacteria</taxon>
        <taxon>Pseudomonadati</taxon>
        <taxon>Thermodesulfobacteriota</taxon>
        <taxon>Desulfobulbia</taxon>
        <taxon>Desulfobulbales</taxon>
        <taxon>Desulfocapsaceae</taxon>
        <taxon>Desulfopila</taxon>
    </lineage>
</organism>
<name>A0A1M7YGC8_9BACT</name>
<dbReference type="InterPro" id="IPR051454">
    <property type="entry name" value="RNA/ubiquinone_mod_enzymes"/>
</dbReference>
<dbReference type="GO" id="GO:0008233">
    <property type="term" value="F:peptidase activity"/>
    <property type="evidence" value="ECO:0007669"/>
    <property type="project" value="UniProtKB-KW"/>
</dbReference>